<sequence length="281" mass="31403">MIMRKSSFIRNFCFILFISFGFSLFNSCERSDKDTIELDKNNELDISVKKEKVDVKVFSNLLLAMNPSLKNPIIDEVQFLSDGDFKITYFDNDIKKSFLVQNNKEGVVQLTCGGSCGGEACDEMRTTKTSEGWITQCEGCQNCSLIITEIDQPNAKNIISTITNNTSSLKNIAKLSYKNTLKGKIASSELNRNLNLIEVSSIKFSHLEDGNIFALVEYSDSFDNTSTYALLDDGKTVTTIDCTGSCDCKEQYIHSTKTTQCSCDQCKMTITVEEVNENPNP</sequence>
<organism evidence="1 2">
    <name type="scientific">Sphingobacterium thermophilum</name>
    <dbReference type="NCBI Taxonomy" id="768534"/>
    <lineage>
        <taxon>Bacteria</taxon>
        <taxon>Pseudomonadati</taxon>
        <taxon>Bacteroidota</taxon>
        <taxon>Sphingobacteriia</taxon>
        <taxon>Sphingobacteriales</taxon>
        <taxon>Sphingobacteriaceae</taxon>
        <taxon>Sphingobacterium</taxon>
    </lineage>
</organism>
<protein>
    <submittedName>
        <fullName evidence="1">Uncharacterized protein</fullName>
    </submittedName>
</protein>
<accession>A0ABP8R6I5</accession>
<keyword evidence="2" id="KW-1185">Reference proteome</keyword>
<evidence type="ECO:0000313" key="2">
    <source>
        <dbReference type="Proteomes" id="UP001500394"/>
    </source>
</evidence>
<evidence type="ECO:0000313" key="1">
    <source>
        <dbReference type="EMBL" id="GAA4519317.1"/>
    </source>
</evidence>
<proteinExistence type="predicted"/>
<comment type="caution">
    <text evidence="1">The sequence shown here is derived from an EMBL/GenBank/DDBJ whole genome shotgun (WGS) entry which is preliminary data.</text>
</comment>
<dbReference type="EMBL" id="BAABGR010000035">
    <property type="protein sequence ID" value="GAA4519317.1"/>
    <property type="molecule type" value="Genomic_DNA"/>
</dbReference>
<gene>
    <name evidence="1" type="ORF">GCM10023173_22060</name>
</gene>
<reference evidence="2" key="1">
    <citation type="journal article" date="2019" name="Int. J. Syst. Evol. Microbiol.">
        <title>The Global Catalogue of Microorganisms (GCM) 10K type strain sequencing project: providing services to taxonomists for standard genome sequencing and annotation.</title>
        <authorList>
            <consortium name="The Broad Institute Genomics Platform"/>
            <consortium name="The Broad Institute Genome Sequencing Center for Infectious Disease"/>
            <person name="Wu L."/>
            <person name="Ma J."/>
        </authorList>
    </citation>
    <scope>NUCLEOTIDE SEQUENCE [LARGE SCALE GENOMIC DNA]</scope>
    <source>
        <strain evidence="2">JCM 17858</strain>
    </source>
</reference>
<name>A0ABP8R6I5_9SPHI</name>
<dbReference type="Proteomes" id="UP001500394">
    <property type="component" value="Unassembled WGS sequence"/>
</dbReference>